<organism evidence="1 2">
    <name type="scientific">Fusarium tricinctum</name>
    <dbReference type="NCBI Taxonomy" id="61284"/>
    <lineage>
        <taxon>Eukaryota</taxon>
        <taxon>Fungi</taxon>
        <taxon>Dikarya</taxon>
        <taxon>Ascomycota</taxon>
        <taxon>Pezizomycotina</taxon>
        <taxon>Sordariomycetes</taxon>
        <taxon>Hypocreomycetidae</taxon>
        <taxon>Hypocreales</taxon>
        <taxon>Nectriaceae</taxon>
        <taxon>Fusarium</taxon>
        <taxon>Fusarium tricinctum species complex</taxon>
    </lineage>
</organism>
<name>A0A8K0RLZ1_9HYPO</name>
<evidence type="ECO:0000313" key="2">
    <source>
        <dbReference type="Proteomes" id="UP000813427"/>
    </source>
</evidence>
<dbReference type="Proteomes" id="UP000813427">
    <property type="component" value="Unassembled WGS sequence"/>
</dbReference>
<gene>
    <name evidence="1" type="ORF">BKA59DRAFT_495924</name>
</gene>
<dbReference type="OrthoDB" id="10527482at2759"/>
<evidence type="ECO:0000313" key="1">
    <source>
        <dbReference type="EMBL" id="KAH7235324.1"/>
    </source>
</evidence>
<comment type="caution">
    <text evidence="1">The sequence shown here is derived from an EMBL/GenBank/DDBJ whole genome shotgun (WGS) entry which is preliminary data.</text>
</comment>
<dbReference type="AlphaFoldDB" id="A0A8K0RLZ1"/>
<accession>A0A8K0RLZ1</accession>
<sequence length="111" mass="13019">MEFSKQSPAELELPEIPWDKLLDNTADETVRHLFIDKLFYLKAEKVLELLAELLIVRHCNISNGGICNILYNRRLIIIVTGVYKDFTITRRLKIIHCFLPREVGTLLIYYL</sequence>
<keyword evidence="2" id="KW-1185">Reference proteome</keyword>
<protein>
    <submittedName>
        <fullName evidence="1">Uncharacterized protein</fullName>
    </submittedName>
</protein>
<reference evidence="1" key="1">
    <citation type="journal article" date="2021" name="Nat. Commun.">
        <title>Genetic determinants of endophytism in the Arabidopsis root mycobiome.</title>
        <authorList>
            <person name="Mesny F."/>
            <person name="Miyauchi S."/>
            <person name="Thiergart T."/>
            <person name="Pickel B."/>
            <person name="Atanasova L."/>
            <person name="Karlsson M."/>
            <person name="Huettel B."/>
            <person name="Barry K.W."/>
            <person name="Haridas S."/>
            <person name="Chen C."/>
            <person name="Bauer D."/>
            <person name="Andreopoulos W."/>
            <person name="Pangilinan J."/>
            <person name="LaButti K."/>
            <person name="Riley R."/>
            <person name="Lipzen A."/>
            <person name="Clum A."/>
            <person name="Drula E."/>
            <person name="Henrissat B."/>
            <person name="Kohler A."/>
            <person name="Grigoriev I.V."/>
            <person name="Martin F.M."/>
            <person name="Hacquard S."/>
        </authorList>
    </citation>
    <scope>NUCLEOTIDE SEQUENCE</scope>
    <source>
        <strain evidence="1">MPI-SDFR-AT-0068</strain>
    </source>
</reference>
<proteinExistence type="predicted"/>
<dbReference type="EMBL" id="JAGPXF010000007">
    <property type="protein sequence ID" value="KAH7235324.1"/>
    <property type="molecule type" value="Genomic_DNA"/>
</dbReference>